<dbReference type="InterPro" id="IPR023365">
    <property type="entry name" value="Sortase_dom-sf"/>
</dbReference>
<evidence type="ECO:0000313" key="3">
    <source>
        <dbReference type="Proteomes" id="UP000555552"/>
    </source>
</evidence>
<evidence type="ECO:0000313" key="2">
    <source>
        <dbReference type="EMBL" id="NNH24741.1"/>
    </source>
</evidence>
<dbReference type="AlphaFoldDB" id="A0A849BPZ5"/>
<keyword evidence="3" id="KW-1185">Reference proteome</keyword>
<dbReference type="Gene3D" id="2.40.260.10">
    <property type="entry name" value="Sortase"/>
    <property type="match status" value="1"/>
</dbReference>
<evidence type="ECO:0000256" key="1">
    <source>
        <dbReference type="ARBA" id="ARBA00022801"/>
    </source>
</evidence>
<comment type="caution">
    <text evidence="2">The sequence shown here is derived from an EMBL/GenBank/DDBJ whole genome shotgun (WGS) entry which is preliminary data.</text>
</comment>
<dbReference type="SUPFAM" id="SSF63817">
    <property type="entry name" value="Sortase"/>
    <property type="match status" value="1"/>
</dbReference>
<dbReference type="Proteomes" id="UP000555552">
    <property type="component" value="Unassembled WGS sequence"/>
</dbReference>
<accession>A0A849BPZ5</accession>
<dbReference type="InterPro" id="IPR042001">
    <property type="entry name" value="Sortase_F"/>
</dbReference>
<dbReference type="CDD" id="cd05829">
    <property type="entry name" value="Sortase_F"/>
    <property type="match status" value="1"/>
</dbReference>
<gene>
    <name evidence="2" type="ORF">HLB09_16930</name>
</gene>
<dbReference type="InterPro" id="IPR005754">
    <property type="entry name" value="Sortase"/>
</dbReference>
<organism evidence="2 3">
    <name type="scientific">Pseudokineococcus marinus</name>
    <dbReference type="NCBI Taxonomy" id="351215"/>
    <lineage>
        <taxon>Bacteria</taxon>
        <taxon>Bacillati</taxon>
        <taxon>Actinomycetota</taxon>
        <taxon>Actinomycetes</taxon>
        <taxon>Kineosporiales</taxon>
        <taxon>Kineosporiaceae</taxon>
        <taxon>Pseudokineococcus</taxon>
    </lineage>
</organism>
<name>A0A849BPZ5_9ACTN</name>
<dbReference type="Pfam" id="PF04203">
    <property type="entry name" value="Sortase"/>
    <property type="match status" value="1"/>
</dbReference>
<feature type="non-terminal residue" evidence="2">
    <location>
        <position position="1"/>
    </location>
</feature>
<sequence length="94" mass="9788">VVAGHVAAADGERGVLAGLTELGLDDVVEVVRADGTVVPYRVTTREAVEKTALPVAALFDEDGPERLVLVTCGGPYLRDVGAHRDNVVVVAEPL</sequence>
<reference evidence="2 3" key="1">
    <citation type="submission" date="2020-05" db="EMBL/GenBank/DDBJ databases">
        <title>MicrobeNet Type strains.</title>
        <authorList>
            <person name="Nicholson A.C."/>
        </authorList>
    </citation>
    <scope>NUCLEOTIDE SEQUENCE [LARGE SCALE GENOMIC DNA]</scope>
    <source>
        <strain evidence="2 3">JCM 14547</strain>
    </source>
</reference>
<dbReference type="EMBL" id="JABEMA010000486">
    <property type="protein sequence ID" value="NNH24741.1"/>
    <property type="molecule type" value="Genomic_DNA"/>
</dbReference>
<dbReference type="RefSeq" id="WP_171204451.1">
    <property type="nucleotide sequence ID" value="NZ_JABEMA010000486.1"/>
</dbReference>
<proteinExistence type="predicted"/>
<dbReference type="GO" id="GO:0016787">
    <property type="term" value="F:hydrolase activity"/>
    <property type="evidence" value="ECO:0007669"/>
    <property type="project" value="UniProtKB-KW"/>
</dbReference>
<protein>
    <submittedName>
        <fullName evidence="2">Class F sortase</fullName>
    </submittedName>
</protein>
<keyword evidence="1" id="KW-0378">Hydrolase</keyword>